<comment type="similarity">
    <text evidence="3">Belongs to the PPP phosphatase family. PP-2B subfamily.</text>
</comment>
<organism evidence="16 17">
    <name type="scientific">Lactarius akahatsu</name>
    <dbReference type="NCBI Taxonomy" id="416441"/>
    <lineage>
        <taxon>Eukaryota</taxon>
        <taxon>Fungi</taxon>
        <taxon>Dikarya</taxon>
        <taxon>Basidiomycota</taxon>
        <taxon>Agaricomycotina</taxon>
        <taxon>Agaricomycetes</taxon>
        <taxon>Russulales</taxon>
        <taxon>Russulaceae</taxon>
        <taxon>Lactarius</taxon>
    </lineage>
</organism>
<name>A0AAD4QG28_9AGAM</name>
<sequence>MVDHNTYLQNALYQIQEKGNSSRAAVDIPPDTQERHVKHVPQPAASRPTEEQFWMNDQHGRRRPNAEFLREHFIHEGRLTEVQALAILRQCTDILTAEPNVLKVKSPVTVVGDIHGQYYDLMKIFEVGGNLTETNYLFLGDYVDRGCFGIECLLYLYALKIWHPERIFLIRGNHECRHLTEYFTFKRECLHKYSEKVYDACIESFSALPLSGLLDGKFFCVHGGISPELNTVSDIDRINRFQEPGSFGLLCDLLWSDPVPNFGHETEPTHSQHPSPVPPGQMWGHNTTRGCSYYFTYEAVIKFLERNELLGVIRGHEAQDAGYVMFRKTPTKKFPSVITVFSAPNYLDVYHNRGAVLKYANKSITIRQYHARPHPYWLPNFMDAFTWSLPFVGAKIIEMLLAVLAVCSQEELEDDSSSSEDDEAERAIMSEALAPGEVSARRQQIKNKILAVGRMQRMFQLLREESENASELGAGGVGVDGVLPLGSRSGMDALGVQGNQIRRYIHSFDDARRLDIANERLPEYNYAPTSFPFVPVPSMRQPLATQMQRAWGSGSTTPTGEGDGGTPEPSPGAGSDVPGAWPTPVPREELIKRRLEEDEDGGGFVERMAERLAHGRRASPSATDRPHALKRHETA</sequence>
<dbReference type="SUPFAM" id="SSF56300">
    <property type="entry name" value="Metallo-dependent phosphatases"/>
    <property type="match status" value="1"/>
</dbReference>
<evidence type="ECO:0000256" key="4">
    <source>
        <dbReference type="ARBA" id="ARBA00011112"/>
    </source>
</evidence>
<keyword evidence="5" id="KW-0479">Metal-binding</keyword>
<evidence type="ECO:0000256" key="8">
    <source>
        <dbReference type="ARBA" id="ARBA00022860"/>
    </source>
</evidence>
<evidence type="ECO:0000256" key="9">
    <source>
        <dbReference type="ARBA" id="ARBA00022912"/>
    </source>
</evidence>
<dbReference type="GO" id="GO:0005516">
    <property type="term" value="F:calmodulin binding"/>
    <property type="evidence" value="ECO:0007669"/>
    <property type="project" value="UniProtKB-KW"/>
</dbReference>
<evidence type="ECO:0000256" key="1">
    <source>
        <dbReference type="ARBA" id="ARBA00001947"/>
    </source>
</evidence>
<keyword evidence="9" id="KW-0904">Protein phosphatase</keyword>
<feature type="region of interest" description="Disordered" evidence="14">
    <location>
        <begin position="19"/>
        <end position="51"/>
    </location>
</feature>
<proteinExistence type="inferred from homology"/>
<keyword evidence="17" id="KW-1185">Reference proteome</keyword>
<dbReference type="Pfam" id="PF00149">
    <property type="entry name" value="Metallophos"/>
    <property type="match status" value="1"/>
</dbReference>
<dbReference type="AlphaFoldDB" id="A0AAD4QG28"/>
<evidence type="ECO:0000256" key="11">
    <source>
        <dbReference type="ARBA" id="ARBA00047761"/>
    </source>
</evidence>
<feature type="domain" description="Serine/threonine specific protein phosphatases" evidence="15">
    <location>
        <begin position="170"/>
        <end position="175"/>
    </location>
</feature>
<feature type="compositionally biased region" description="Basic and acidic residues" evidence="14">
    <location>
        <begin position="586"/>
        <end position="596"/>
    </location>
</feature>
<evidence type="ECO:0000256" key="14">
    <source>
        <dbReference type="SAM" id="MobiDB-lite"/>
    </source>
</evidence>
<comment type="subunit">
    <text evidence="4">Composed of two components (A and B), the A component is the catalytic subunit and the B component confers calcium sensitivity.</text>
</comment>
<evidence type="ECO:0000313" key="17">
    <source>
        <dbReference type="Proteomes" id="UP001201163"/>
    </source>
</evidence>
<dbReference type="InterPro" id="IPR043360">
    <property type="entry name" value="PP2B"/>
</dbReference>
<evidence type="ECO:0000256" key="2">
    <source>
        <dbReference type="ARBA" id="ARBA00001965"/>
    </source>
</evidence>
<dbReference type="EC" id="3.1.3.16" evidence="13"/>
<feature type="region of interest" description="Disordered" evidence="14">
    <location>
        <begin position="546"/>
        <end position="635"/>
    </location>
</feature>
<dbReference type="Proteomes" id="UP001201163">
    <property type="component" value="Unassembled WGS sequence"/>
</dbReference>
<dbReference type="GO" id="GO:0033192">
    <property type="term" value="F:calmodulin-dependent protein phosphatase activity"/>
    <property type="evidence" value="ECO:0007669"/>
    <property type="project" value="InterPro"/>
</dbReference>
<dbReference type="InterPro" id="IPR004843">
    <property type="entry name" value="Calcineurin-like_PHP"/>
</dbReference>
<dbReference type="SMART" id="SM00156">
    <property type="entry name" value="PP2Ac"/>
    <property type="match status" value="1"/>
</dbReference>
<comment type="catalytic activity">
    <reaction evidence="12 13">
        <text>O-phospho-L-threonyl-[protein] + H2O = L-threonyl-[protein] + phosphate</text>
        <dbReference type="Rhea" id="RHEA:47004"/>
        <dbReference type="Rhea" id="RHEA-COMP:11060"/>
        <dbReference type="Rhea" id="RHEA-COMP:11605"/>
        <dbReference type="ChEBI" id="CHEBI:15377"/>
        <dbReference type="ChEBI" id="CHEBI:30013"/>
        <dbReference type="ChEBI" id="CHEBI:43474"/>
        <dbReference type="ChEBI" id="CHEBI:61977"/>
        <dbReference type="EC" id="3.1.3.16"/>
    </reaction>
</comment>
<dbReference type="Gene3D" id="3.60.21.10">
    <property type="match status" value="1"/>
</dbReference>
<accession>A0AAD4QG28</accession>
<evidence type="ECO:0000256" key="13">
    <source>
        <dbReference type="RuleBase" id="RU004273"/>
    </source>
</evidence>
<dbReference type="CDD" id="cd07416">
    <property type="entry name" value="MPP_PP2B"/>
    <property type="match status" value="1"/>
</dbReference>
<evidence type="ECO:0000259" key="15">
    <source>
        <dbReference type="PROSITE" id="PS00125"/>
    </source>
</evidence>
<dbReference type="GO" id="GO:0097720">
    <property type="term" value="P:calcineurin-mediated signaling"/>
    <property type="evidence" value="ECO:0007669"/>
    <property type="project" value="InterPro"/>
</dbReference>
<gene>
    <name evidence="16" type="ORF">EDB92DRAFT_1841274</name>
</gene>
<protein>
    <recommendedName>
        <fullName evidence="13">Serine/threonine-protein phosphatase</fullName>
        <ecNumber evidence="13">3.1.3.16</ecNumber>
    </recommendedName>
</protein>
<dbReference type="InterPro" id="IPR041751">
    <property type="entry name" value="MPP_PP2B"/>
</dbReference>
<feature type="compositionally biased region" description="Basic and acidic residues" evidence="14">
    <location>
        <begin position="624"/>
        <end position="635"/>
    </location>
</feature>
<evidence type="ECO:0000256" key="12">
    <source>
        <dbReference type="ARBA" id="ARBA00048336"/>
    </source>
</evidence>
<comment type="cofactor">
    <cofactor evidence="2">
        <name>Fe(3+)</name>
        <dbReference type="ChEBI" id="CHEBI:29034"/>
    </cofactor>
</comment>
<dbReference type="InterPro" id="IPR006186">
    <property type="entry name" value="Ser/Thr-sp_prot-phosphatase"/>
</dbReference>
<keyword evidence="8" id="KW-0112">Calmodulin-binding</keyword>
<dbReference type="GO" id="GO:0046872">
    <property type="term" value="F:metal ion binding"/>
    <property type="evidence" value="ECO:0007669"/>
    <property type="project" value="UniProtKB-KW"/>
</dbReference>
<keyword evidence="7" id="KW-0862">Zinc</keyword>
<evidence type="ECO:0000256" key="6">
    <source>
        <dbReference type="ARBA" id="ARBA00022801"/>
    </source>
</evidence>
<evidence type="ECO:0000256" key="7">
    <source>
        <dbReference type="ARBA" id="ARBA00022833"/>
    </source>
</evidence>
<evidence type="ECO:0000313" key="16">
    <source>
        <dbReference type="EMBL" id="KAH8996687.1"/>
    </source>
</evidence>
<keyword evidence="6 13" id="KW-0378">Hydrolase</keyword>
<dbReference type="EMBL" id="JAKELL010000008">
    <property type="protein sequence ID" value="KAH8996687.1"/>
    <property type="molecule type" value="Genomic_DNA"/>
</dbReference>
<comment type="cofactor">
    <cofactor evidence="1">
        <name>Zn(2+)</name>
        <dbReference type="ChEBI" id="CHEBI:29105"/>
    </cofactor>
</comment>
<evidence type="ECO:0000256" key="5">
    <source>
        <dbReference type="ARBA" id="ARBA00022723"/>
    </source>
</evidence>
<evidence type="ECO:0000256" key="10">
    <source>
        <dbReference type="ARBA" id="ARBA00023004"/>
    </source>
</evidence>
<comment type="catalytic activity">
    <reaction evidence="11">
        <text>O-phospho-L-seryl-[protein] + H2O = L-seryl-[protein] + phosphate</text>
        <dbReference type="Rhea" id="RHEA:20629"/>
        <dbReference type="Rhea" id="RHEA-COMP:9863"/>
        <dbReference type="Rhea" id="RHEA-COMP:11604"/>
        <dbReference type="ChEBI" id="CHEBI:15377"/>
        <dbReference type="ChEBI" id="CHEBI:29999"/>
        <dbReference type="ChEBI" id="CHEBI:43474"/>
        <dbReference type="ChEBI" id="CHEBI:83421"/>
        <dbReference type="EC" id="3.1.3.16"/>
    </reaction>
</comment>
<dbReference type="PANTHER" id="PTHR45673">
    <property type="entry name" value="SERINE/THREONINE-PROTEIN PHOSPHATASE 2B CATALYTIC SUBUNIT 1-RELATED"/>
    <property type="match status" value="1"/>
</dbReference>
<dbReference type="PRINTS" id="PR00114">
    <property type="entry name" value="STPHPHTASE"/>
</dbReference>
<evidence type="ECO:0000256" key="3">
    <source>
        <dbReference type="ARBA" id="ARBA00009905"/>
    </source>
</evidence>
<reference evidence="16" key="1">
    <citation type="submission" date="2022-01" db="EMBL/GenBank/DDBJ databases">
        <title>Comparative genomics reveals a dynamic genome evolution in the ectomycorrhizal milk-cap (Lactarius) mushrooms.</title>
        <authorList>
            <consortium name="DOE Joint Genome Institute"/>
            <person name="Lebreton A."/>
            <person name="Tang N."/>
            <person name="Kuo A."/>
            <person name="LaButti K."/>
            <person name="Drula E."/>
            <person name="Barry K."/>
            <person name="Clum A."/>
            <person name="Lipzen A."/>
            <person name="Mousain D."/>
            <person name="Ng V."/>
            <person name="Wang R."/>
            <person name="Wang X."/>
            <person name="Dai Y."/>
            <person name="Henrissat B."/>
            <person name="Grigoriev I.V."/>
            <person name="Guerin-Laguette A."/>
            <person name="Yu F."/>
            <person name="Martin F.M."/>
        </authorList>
    </citation>
    <scope>NUCLEOTIDE SEQUENCE</scope>
    <source>
        <strain evidence="16">QP</strain>
    </source>
</reference>
<keyword evidence="10" id="KW-0408">Iron</keyword>
<comment type="caution">
    <text evidence="16">The sequence shown here is derived from an EMBL/GenBank/DDBJ whole genome shotgun (WGS) entry which is preliminary data.</text>
</comment>
<dbReference type="InterPro" id="IPR029052">
    <property type="entry name" value="Metallo-depent_PP-like"/>
</dbReference>
<dbReference type="PROSITE" id="PS00125">
    <property type="entry name" value="SER_THR_PHOSPHATASE"/>
    <property type="match status" value="1"/>
</dbReference>